<protein>
    <recommendedName>
        <fullName evidence="3">SMI1/KNR4 family protein</fullName>
    </recommendedName>
</protein>
<dbReference type="Proteomes" id="UP001519287">
    <property type="component" value="Unassembled WGS sequence"/>
</dbReference>
<sequence>MHEASFHLMKKVPIEWLQERISSVKELRQNELEMYEVAKDNVTGEHYLHYSYLHRNVAGTLEPEVYHQLLPLKSDDVLGLIFGEQAYLYPESWNEPFLRDGPEGFFIWFDPDNDEERLQNEAFGASLTEKLLKFKAAGSLDEAAVRKLLEELDHNDN</sequence>
<reference evidence="1 2" key="1">
    <citation type="submission" date="2021-03" db="EMBL/GenBank/DDBJ databases">
        <title>Genomic Encyclopedia of Type Strains, Phase IV (KMG-IV): sequencing the most valuable type-strain genomes for metagenomic binning, comparative biology and taxonomic classification.</title>
        <authorList>
            <person name="Goeker M."/>
        </authorList>
    </citation>
    <scope>NUCLEOTIDE SEQUENCE [LARGE SCALE GENOMIC DNA]</scope>
    <source>
        <strain evidence="1 2">DSM 26048</strain>
    </source>
</reference>
<dbReference type="EMBL" id="JAGGLB010000032">
    <property type="protein sequence ID" value="MBP1995262.1"/>
    <property type="molecule type" value="Genomic_DNA"/>
</dbReference>
<evidence type="ECO:0008006" key="3">
    <source>
        <dbReference type="Google" id="ProtNLM"/>
    </source>
</evidence>
<evidence type="ECO:0000313" key="2">
    <source>
        <dbReference type="Proteomes" id="UP001519287"/>
    </source>
</evidence>
<dbReference type="RefSeq" id="WP_209977073.1">
    <property type="nucleotide sequence ID" value="NZ_JAGGLB010000032.1"/>
</dbReference>
<accession>A0ABS4J610</accession>
<gene>
    <name evidence="1" type="ORF">J2Z66_006904</name>
</gene>
<keyword evidence="2" id="KW-1185">Reference proteome</keyword>
<organism evidence="1 2">
    <name type="scientific">Paenibacillus eucommiae</name>
    <dbReference type="NCBI Taxonomy" id="1355755"/>
    <lineage>
        <taxon>Bacteria</taxon>
        <taxon>Bacillati</taxon>
        <taxon>Bacillota</taxon>
        <taxon>Bacilli</taxon>
        <taxon>Bacillales</taxon>
        <taxon>Paenibacillaceae</taxon>
        <taxon>Paenibacillus</taxon>
    </lineage>
</organism>
<proteinExistence type="predicted"/>
<comment type="caution">
    <text evidence="1">The sequence shown here is derived from an EMBL/GenBank/DDBJ whole genome shotgun (WGS) entry which is preliminary data.</text>
</comment>
<evidence type="ECO:0000313" key="1">
    <source>
        <dbReference type="EMBL" id="MBP1995262.1"/>
    </source>
</evidence>
<name>A0ABS4J610_9BACL</name>